<sequence length="108" mass="12354">MFTASKNPTTQNLREAETFWKSVHSYKEEKDFRSREGLGEKEDVVNVRLLITTWPELASKSKEEFGEWLADRGLLWKERLCPNSGIPVKVAQHANVNSIHEGYPNGPP</sequence>
<organism evidence="1 2">
    <name type="scientific">Necator americanus</name>
    <name type="common">Human hookworm</name>
    <dbReference type="NCBI Taxonomy" id="51031"/>
    <lineage>
        <taxon>Eukaryota</taxon>
        <taxon>Metazoa</taxon>
        <taxon>Ecdysozoa</taxon>
        <taxon>Nematoda</taxon>
        <taxon>Chromadorea</taxon>
        <taxon>Rhabditida</taxon>
        <taxon>Rhabditina</taxon>
        <taxon>Rhabditomorpha</taxon>
        <taxon>Strongyloidea</taxon>
        <taxon>Ancylostomatidae</taxon>
        <taxon>Bunostominae</taxon>
        <taxon>Necator</taxon>
    </lineage>
</organism>
<evidence type="ECO:0000313" key="2">
    <source>
        <dbReference type="Proteomes" id="UP001303046"/>
    </source>
</evidence>
<accession>A0ABR1C6U1</accession>
<name>A0ABR1C6U1_NECAM</name>
<keyword evidence="2" id="KW-1185">Reference proteome</keyword>
<protein>
    <submittedName>
        <fullName evidence="1">Uncharacterized protein</fullName>
    </submittedName>
</protein>
<dbReference type="Proteomes" id="UP001303046">
    <property type="component" value="Unassembled WGS sequence"/>
</dbReference>
<dbReference type="EMBL" id="JAVFWL010000002">
    <property type="protein sequence ID" value="KAK6734233.1"/>
    <property type="molecule type" value="Genomic_DNA"/>
</dbReference>
<comment type="caution">
    <text evidence="1">The sequence shown here is derived from an EMBL/GenBank/DDBJ whole genome shotgun (WGS) entry which is preliminary data.</text>
</comment>
<reference evidence="1 2" key="1">
    <citation type="submission" date="2023-08" db="EMBL/GenBank/DDBJ databases">
        <title>A Necator americanus chromosomal reference genome.</title>
        <authorList>
            <person name="Ilik V."/>
            <person name="Petrzelkova K.J."/>
            <person name="Pardy F."/>
            <person name="Fuh T."/>
            <person name="Niatou-Singa F.S."/>
            <person name="Gouil Q."/>
            <person name="Baker L."/>
            <person name="Ritchie M.E."/>
            <person name="Jex A.R."/>
            <person name="Gazzola D."/>
            <person name="Li H."/>
            <person name="Toshio Fujiwara R."/>
            <person name="Zhan B."/>
            <person name="Aroian R.V."/>
            <person name="Pafco B."/>
            <person name="Schwarz E.M."/>
        </authorList>
    </citation>
    <scope>NUCLEOTIDE SEQUENCE [LARGE SCALE GENOMIC DNA]</scope>
    <source>
        <strain evidence="1 2">Aroian</strain>
        <tissue evidence="1">Whole animal</tissue>
    </source>
</reference>
<evidence type="ECO:0000313" key="1">
    <source>
        <dbReference type="EMBL" id="KAK6734233.1"/>
    </source>
</evidence>
<proteinExistence type="predicted"/>
<gene>
    <name evidence="1" type="primary">Necator_chrII.g5589</name>
    <name evidence="1" type="ORF">RB195_017796</name>
</gene>